<gene>
    <name evidence="2" type="ORF">GCM10010102_28070</name>
</gene>
<dbReference type="PROSITE" id="PS50943">
    <property type="entry name" value="HTH_CROC1"/>
    <property type="match status" value="1"/>
</dbReference>
<comment type="caution">
    <text evidence="2">The sequence shown here is derived from an EMBL/GenBank/DDBJ whole genome shotgun (WGS) entry which is preliminary data.</text>
</comment>
<dbReference type="Gene3D" id="1.10.260.40">
    <property type="entry name" value="lambda repressor-like DNA-binding domains"/>
    <property type="match status" value="1"/>
</dbReference>
<organism evidence="2 3">
    <name type="scientific">Promicromonospora citrea</name>
    <dbReference type="NCBI Taxonomy" id="43677"/>
    <lineage>
        <taxon>Bacteria</taxon>
        <taxon>Bacillati</taxon>
        <taxon>Actinomycetota</taxon>
        <taxon>Actinomycetes</taxon>
        <taxon>Micrococcales</taxon>
        <taxon>Promicromonosporaceae</taxon>
        <taxon>Promicromonospora</taxon>
    </lineage>
</organism>
<evidence type="ECO:0000313" key="2">
    <source>
        <dbReference type="EMBL" id="GGM31078.1"/>
    </source>
</evidence>
<dbReference type="InterPro" id="IPR010982">
    <property type="entry name" value="Lambda_DNA-bd_dom_sf"/>
</dbReference>
<reference evidence="2" key="1">
    <citation type="journal article" date="2014" name="Int. J. Syst. Evol. Microbiol.">
        <title>Complete genome sequence of Corynebacterium casei LMG S-19264T (=DSM 44701T), isolated from a smear-ripened cheese.</title>
        <authorList>
            <consortium name="US DOE Joint Genome Institute (JGI-PGF)"/>
            <person name="Walter F."/>
            <person name="Albersmeier A."/>
            <person name="Kalinowski J."/>
            <person name="Ruckert C."/>
        </authorList>
    </citation>
    <scope>NUCLEOTIDE SEQUENCE</scope>
    <source>
        <strain evidence="2">JCM 3051</strain>
    </source>
</reference>
<dbReference type="InterPro" id="IPR001387">
    <property type="entry name" value="Cro/C1-type_HTH"/>
</dbReference>
<evidence type="ECO:0000259" key="1">
    <source>
        <dbReference type="PROSITE" id="PS50943"/>
    </source>
</evidence>
<dbReference type="SMART" id="SM00530">
    <property type="entry name" value="HTH_XRE"/>
    <property type="match status" value="1"/>
</dbReference>
<reference evidence="2" key="2">
    <citation type="submission" date="2020-09" db="EMBL/GenBank/DDBJ databases">
        <authorList>
            <person name="Sun Q."/>
            <person name="Ohkuma M."/>
        </authorList>
    </citation>
    <scope>NUCLEOTIDE SEQUENCE</scope>
    <source>
        <strain evidence="2">JCM 3051</strain>
    </source>
</reference>
<dbReference type="Proteomes" id="UP000655589">
    <property type="component" value="Unassembled WGS sequence"/>
</dbReference>
<dbReference type="SUPFAM" id="SSF47413">
    <property type="entry name" value="lambda repressor-like DNA-binding domains"/>
    <property type="match status" value="1"/>
</dbReference>
<keyword evidence="3" id="KW-1185">Reference proteome</keyword>
<dbReference type="CDD" id="cd00093">
    <property type="entry name" value="HTH_XRE"/>
    <property type="match status" value="1"/>
</dbReference>
<protein>
    <recommendedName>
        <fullName evidence="1">HTH cro/C1-type domain-containing protein</fullName>
    </recommendedName>
</protein>
<dbReference type="AlphaFoldDB" id="A0A8H9L5D2"/>
<name>A0A8H9L5D2_9MICO</name>
<feature type="domain" description="HTH cro/C1-type" evidence="1">
    <location>
        <begin position="19"/>
        <end position="72"/>
    </location>
</feature>
<accession>A0A8H9L5D2</accession>
<sequence>MARPSLRTQRDLTSFGDHVRAWRKIHGLTAQLVADRAGITRTTLRAIETGQGTVSLENTLAVLRVLGVADAVVGASDPLTTEMGRFHAERALPQRVRVSR</sequence>
<dbReference type="EMBL" id="BMPT01000011">
    <property type="protein sequence ID" value="GGM31078.1"/>
    <property type="molecule type" value="Genomic_DNA"/>
</dbReference>
<dbReference type="GO" id="GO:0003677">
    <property type="term" value="F:DNA binding"/>
    <property type="evidence" value="ECO:0007669"/>
    <property type="project" value="InterPro"/>
</dbReference>
<evidence type="ECO:0000313" key="3">
    <source>
        <dbReference type="Proteomes" id="UP000655589"/>
    </source>
</evidence>
<proteinExistence type="predicted"/>
<dbReference type="RefSeq" id="WP_171107172.1">
    <property type="nucleotide sequence ID" value="NZ_BMPT01000011.1"/>
</dbReference>
<dbReference type="Pfam" id="PF13560">
    <property type="entry name" value="HTH_31"/>
    <property type="match status" value="1"/>
</dbReference>